<reference evidence="3" key="1">
    <citation type="journal article" date="2019" name="Int. J. Syst. Evol. Microbiol.">
        <title>The Global Catalogue of Microorganisms (GCM) 10K type strain sequencing project: providing services to taxonomists for standard genome sequencing and annotation.</title>
        <authorList>
            <consortium name="The Broad Institute Genomics Platform"/>
            <consortium name="The Broad Institute Genome Sequencing Center for Infectious Disease"/>
            <person name="Wu L."/>
            <person name="Ma J."/>
        </authorList>
    </citation>
    <scope>NUCLEOTIDE SEQUENCE [LARGE SCALE GENOMIC DNA]</scope>
    <source>
        <strain evidence="3">CCM 8936</strain>
    </source>
</reference>
<organism evidence="2 3">
    <name type="scientific">Companilactobacillus keshanensis</name>
    <dbReference type="NCBI Taxonomy" id="2486003"/>
    <lineage>
        <taxon>Bacteria</taxon>
        <taxon>Bacillati</taxon>
        <taxon>Bacillota</taxon>
        <taxon>Bacilli</taxon>
        <taxon>Lactobacillales</taxon>
        <taxon>Lactobacillaceae</taxon>
        <taxon>Companilactobacillus</taxon>
    </lineage>
</organism>
<evidence type="ECO:0000313" key="2">
    <source>
        <dbReference type="EMBL" id="MFD1417505.1"/>
    </source>
</evidence>
<evidence type="ECO:0008006" key="4">
    <source>
        <dbReference type="Google" id="ProtNLM"/>
    </source>
</evidence>
<keyword evidence="1" id="KW-0472">Membrane</keyword>
<sequence>MRIKKNNNLMQNYIHDAFFEQGHWLLKIRQTLITILAWIIMIIPIYWTLSMTVFVSKHLEGQPWSVPEGKDLFNFFGGFLSKAFIILAIITIGFTLYNNYYTKHHVKRHAIYDEKKLFARREAIKDFYTSKFGERYYRRNDIRYYVVTPENNFEIKAIDKIYSKFEGAKL</sequence>
<dbReference type="EMBL" id="JBHTOI010000004">
    <property type="protein sequence ID" value="MFD1417505.1"/>
    <property type="molecule type" value="Genomic_DNA"/>
</dbReference>
<keyword evidence="1" id="KW-0812">Transmembrane</keyword>
<protein>
    <recommendedName>
        <fullName evidence="4">Poly-beta-1,6-N-acetyl-D-glucosamine biosynthesis protein PgaD</fullName>
    </recommendedName>
</protein>
<dbReference type="RefSeq" id="WP_125675195.1">
    <property type="nucleotide sequence ID" value="NZ_JBHTOI010000004.1"/>
</dbReference>
<keyword evidence="3" id="KW-1185">Reference proteome</keyword>
<comment type="caution">
    <text evidence="2">The sequence shown here is derived from an EMBL/GenBank/DDBJ whole genome shotgun (WGS) entry which is preliminary data.</text>
</comment>
<name>A0ABW4BRV0_9LACO</name>
<evidence type="ECO:0000256" key="1">
    <source>
        <dbReference type="SAM" id="Phobius"/>
    </source>
</evidence>
<gene>
    <name evidence="2" type="ORF">ACFQ42_01860</name>
</gene>
<feature type="transmembrane region" description="Helical" evidence="1">
    <location>
        <begin position="32"/>
        <end position="55"/>
    </location>
</feature>
<proteinExistence type="predicted"/>
<dbReference type="Proteomes" id="UP001597251">
    <property type="component" value="Unassembled WGS sequence"/>
</dbReference>
<keyword evidence="1" id="KW-1133">Transmembrane helix</keyword>
<evidence type="ECO:0000313" key="3">
    <source>
        <dbReference type="Proteomes" id="UP001597251"/>
    </source>
</evidence>
<feature type="transmembrane region" description="Helical" evidence="1">
    <location>
        <begin position="75"/>
        <end position="97"/>
    </location>
</feature>
<accession>A0ABW4BRV0</accession>